<proteinExistence type="predicted"/>
<feature type="transmembrane region" description="Helical" evidence="2">
    <location>
        <begin position="22"/>
        <end position="41"/>
    </location>
</feature>
<evidence type="ECO:0000313" key="4">
    <source>
        <dbReference type="Proteomes" id="UP000023067"/>
    </source>
</evidence>
<reference evidence="3 4" key="1">
    <citation type="submission" date="2014-02" db="EMBL/GenBank/DDBJ databases">
        <title>Genome sequence of Brachybacterium phenoliresistens strain W13A50.</title>
        <authorList>
            <person name="Wang X."/>
        </authorList>
    </citation>
    <scope>NUCLEOTIDE SEQUENCE [LARGE SCALE GENOMIC DNA]</scope>
    <source>
        <strain evidence="3 4">W13A50</strain>
    </source>
</reference>
<keyword evidence="2" id="KW-0812">Transmembrane</keyword>
<organism evidence="3 4">
    <name type="scientific">Brachybacterium phenoliresistens</name>
    <dbReference type="NCBI Taxonomy" id="396014"/>
    <lineage>
        <taxon>Bacteria</taxon>
        <taxon>Bacillati</taxon>
        <taxon>Actinomycetota</taxon>
        <taxon>Actinomycetes</taxon>
        <taxon>Micrococcales</taxon>
        <taxon>Dermabacteraceae</taxon>
        <taxon>Brachybacterium</taxon>
    </lineage>
</organism>
<keyword evidence="2" id="KW-0472">Membrane</keyword>
<dbReference type="PATRIC" id="fig|396014.3.peg.3719"/>
<dbReference type="HOGENOM" id="CLU_179100_0_0_11"/>
<comment type="caution">
    <text evidence="3">The sequence shown here is derived from an EMBL/GenBank/DDBJ whole genome shotgun (WGS) entry which is preliminary data.</text>
</comment>
<feature type="region of interest" description="Disordered" evidence="1">
    <location>
        <begin position="73"/>
        <end position="102"/>
    </location>
</feature>
<dbReference type="RefSeq" id="WP_038374771.1">
    <property type="nucleotide sequence ID" value="NZ_BAAAOW010000007.1"/>
</dbReference>
<dbReference type="STRING" id="396014.BF93_13415"/>
<evidence type="ECO:0000313" key="3">
    <source>
        <dbReference type="EMBL" id="EWS79481.1"/>
    </source>
</evidence>
<dbReference type="Proteomes" id="UP000023067">
    <property type="component" value="Unassembled WGS sequence"/>
</dbReference>
<name>Z9JNW4_9MICO</name>
<dbReference type="AlphaFoldDB" id="Z9JNW4"/>
<evidence type="ECO:0000256" key="2">
    <source>
        <dbReference type="SAM" id="Phobius"/>
    </source>
</evidence>
<dbReference type="eggNOG" id="ENOG5031DZ4">
    <property type="taxonomic scope" value="Bacteria"/>
</dbReference>
<sequence length="102" mass="11463">MITDLMILADPMLLAGGSDGDYPFGVLAAGPIAGILVYLGIYSRYRNKDKRYRFESESKVEVGNMMTRDAKIKHRRRVSGSRMGGANESRHLERVRRMQISG</sequence>
<dbReference type="OrthoDB" id="6001663at2"/>
<accession>Z9JNW4</accession>
<protein>
    <submittedName>
        <fullName evidence="3">Membrane protein</fullName>
    </submittedName>
</protein>
<keyword evidence="4" id="KW-1185">Reference proteome</keyword>
<keyword evidence="2" id="KW-1133">Transmembrane helix</keyword>
<evidence type="ECO:0000256" key="1">
    <source>
        <dbReference type="SAM" id="MobiDB-lite"/>
    </source>
</evidence>
<gene>
    <name evidence="3" type="ORF">BF93_13415</name>
</gene>
<dbReference type="EMBL" id="JDYK01000038">
    <property type="protein sequence ID" value="EWS79481.1"/>
    <property type="molecule type" value="Genomic_DNA"/>
</dbReference>